<organism evidence="2 3">
    <name type="scientific">Chlorobium phaeobacteroides (strain DSM 266 / SMG 266 / 2430)</name>
    <dbReference type="NCBI Taxonomy" id="290317"/>
    <lineage>
        <taxon>Bacteria</taxon>
        <taxon>Pseudomonadati</taxon>
        <taxon>Chlorobiota</taxon>
        <taxon>Chlorobiia</taxon>
        <taxon>Chlorobiales</taxon>
        <taxon>Chlorobiaceae</taxon>
        <taxon>Chlorobium/Pelodictyon group</taxon>
        <taxon>Chlorobium</taxon>
    </lineage>
</organism>
<dbReference type="GO" id="GO:0004029">
    <property type="term" value="F:aldehyde dehydrogenase (NAD+) activity"/>
    <property type="evidence" value="ECO:0007669"/>
    <property type="project" value="TreeGrafter"/>
</dbReference>
<dbReference type="STRING" id="290317.Cpha266_2616"/>
<dbReference type="Pfam" id="PF01370">
    <property type="entry name" value="Epimerase"/>
    <property type="match status" value="1"/>
</dbReference>
<name>A1BJM6_CHLPD</name>
<protein>
    <submittedName>
        <fullName evidence="2">NAD-dependent epimerase/dehydratase</fullName>
    </submittedName>
</protein>
<sequence length="319" mass="34432">MILLTGVTGFVGSALNKRLLQDNVSVRAAVRSEISELPKGVDLVQVGDLNPDIDWRGALSEVDAIVHLAARVHVMHDVVADPLAEFRRVNLEGTLNLAQQAALAGVRRFVFVSSVKVNGESTVLGKPFSPDDQPDPQDHYGISKYEAERGLLDLVSEKTGMEVVIIRPPLVYGPGVKANFASMMSWLDRGVPLPLGSVHNQRSLVALDNLVDLIVTCLDHPKAVNQTFLVSDGEDLSTSELLQRMGRALGKPARLIPVPVGVMQFAANLLGKGAVAQRLFGSLQVDSSKARDLLGWKPVVTVDEALQKTADAFNTSHKK</sequence>
<dbReference type="EMBL" id="CP000492">
    <property type="protein sequence ID" value="ABL66603.1"/>
    <property type="molecule type" value="Genomic_DNA"/>
</dbReference>
<evidence type="ECO:0000259" key="1">
    <source>
        <dbReference type="Pfam" id="PF01370"/>
    </source>
</evidence>
<gene>
    <name evidence="2" type="ordered locus">Cpha266_2616</name>
</gene>
<evidence type="ECO:0000313" key="3">
    <source>
        <dbReference type="Proteomes" id="UP000008701"/>
    </source>
</evidence>
<dbReference type="AlphaFoldDB" id="A1BJM6"/>
<dbReference type="KEGG" id="cph:Cpha266_2616"/>
<reference evidence="2 3" key="1">
    <citation type="submission" date="2006-12" db="EMBL/GenBank/DDBJ databases">
        <title>Complete sequence of Chlorobium phaeobacteroides DSM 266.</title>
        <authorList>
            <consortium name="US DOE Joint Genome Institute"/>
            <person name="Copeland A."/>
            <person name="Lucas S."/>
            <person name="Lapidus A."/>
            <person name="Barry K."/>
            <person name="Detter J.C."/>
            <person name="Glavina del Rio T."/>
            <person name="Hammon N."/>
            <person name="Israni S."/>
            <person name="Pitluck S."/>
            <person name="Goltsman E."/>
            <person name="Schmutz J."/>
            <person name="Larimer F."/>
            <person name="Land M."/>
            <person name="Hauser L."/>
            <person name="Mikhailova N."/>
            <person name="Li T."/>
            <person name="Overmann J."/>
            <person name="Bryant D.A."/>
            <person name="Richardson P."/>
        </authorList>
    </citation>
    <scope>NUCLEOTIDE SEQUENCE [LARGE SCALE GENOMIC DNA]</scope>
    <source>
        <strain evidence="2 3">DSM 266</strain>
    </source>
</reference>
<proteinExistence type="predicted"/>
<dbReference type="CDD" id="cd05232">
    <property type="entry name" value="UDP_G4E_4_SDR_e"/>
    <property type="match status" value="1"/>
</dbReference>
<accession>A1BJM6</accession>
<dbReference type="PANTHER" id="PTHR48079:SF6">
    <property type="entry name" value="NAD(P)-BINDING DOMAIN-CONTAINING PROTEIN-RELATED"/>
    <property type="match status" value="1"/>
</dbReference>
<dbReference type="Proteomes" id="UP000008701">
    <property type="component" value="Chromosome"/>
</dbReference>
<dbReference type="RefSeq" id="WP_015961134.1">
    <property type="nucleotide sequence ID" value="NC_008639.1"/>
</dbReference>
<keyword evidence="3" id="KW-1185">Reference proteome</keyword>
<dbReference type="GO" id="GO:0005737">
    <property type="term" value="C:cytoplasm"/>
    <property type="evidence" value="ECO:0007669"/>
    <property type="project" value="TreeGrafter"/>
</dbReference>
<dbReference type="Gene3D" id="3.40.50.720">
    <property type="entry name" value="NAD(P)-binding Rossmann-like Domain"/>
    <property type="match status" value="1"/>
</dbReference>
<dbReference type="eggNOG" id="COG0451">
    <property type="taxonomic scope" value="Bacteria"/>
</dbReference>
<feature type="domain" description="NAD-dependent epimerase/dehydratase" evidence="1">
    <location>
        <begin position="2"/>
        <end position="225"/>
    </location>
</feature>
<evidence type="ECO:0000313" key="2">
    <source>
        <dbReference type="EMBL" id="ABL66603.1"/>
    </source>
</evidence>
<dbReference type="SUPFAM" id="SSF51735">
    <property type="entry name" value="NAD(P)-binding Rossmann-fold domains"/>
    <property type="match status" value="1"/>
</dbReference>
<dbReference type="HOGENOM" id="CLU_007383_6_1_10"/>
<dbReference type="InterPro" id="IPR001509">
    <property type="entry name" value="Epimerase_deHydtase"/>
</dbReference>
<dbReference type="OrthoDB" id="1490291at2"/>
<dbReference type="InterPro" id="IPR036291">
    <property type="entry name" value="NAD(P)-bd_dom_sf"/>
</dbReference>
<dbReference type="InterPro" id="IPR051783">
    <property type="entry name" value="NAD(P)-dependent_oxidoreduct"/>
</dbReference>
<dbReference type="PANTHER" id="PTHR48079">
    <property type="entry name" value="PROTEIN YEEZ"/>
    <property type="match status" value="1"/>
</dbReference>